<dbReference type="PANTHER" id="PTHR24111">
    <property type="entry name" value="LEUCINE-RICH REPEAT-CONTAINING PROTEIN 34"/>
    <property type="match status" value="1"/>
</dbReference>
<dbReference type="Pfam" id="PF13516">
    <property type="entry name" value="LRR_6"/>
    <property type="match status" value="2"/>
</dbReference>
<reference evidence="2" key="1">
    <citation type="submission" date="2021-02" db="EMBL/GenBank/DDBJ databases">
        <authorList>
            <person name="Nowell W R."/>
        </authorList>
    </citation>
    <scope>NUCLEOTIDE SEQUENCE</scope>
</reference>
<dbReference type="SMART" id="SM00368">
    <property type="entry name" value="LRR_RI"/>
    <property type="match status" value="3"/>
</dbReference>
<name>A0A8S3F384_9BILA</name>
<evidence type="ECO:0000256" key="1">
    <source>
        <dbReference type="ARBA" id="ARBA00022737"/>
    </source>
</evidence>
<feature type="non-terminal residue" evidence="2">
    <location>
        <position position="1"/>
    </location>
</feature>
<evidence type="ECO:0000313" key="2">
    <source>
        <dbReference type="EMBL" id="CAF5100803.1"/>
    </source>
</evidence>
<dbReference type="InterPro" id="IPR001611">
    <property type="entry name" value="Leu-rich_rpt"/>
</dbReference>
<protein>
    <submittedName>
        <fullName evidence="2">Uncharacterized protein</fullName>
    </submittedName>
</protein>
<dbReference type="Proteomes" id="UP000681967">
    <property type="component" value="Unassembled WGS sequence"/>
</dbReference>
<dbReference type="InterPro" id="IPR052201">
    <property type="entry name" value="LRR-containing_regulator"/>
</dbReference>
<sequence>MFTSQDTYWTQSWEKSNRNPWSKIFEQCITTKYEDNQICDEGVGFLAEALKNHTTLVSLHLGSNKIGITGTQYLSNVLRNNTKIRRIYLENNEIADEGVQFLSEALANNE</sequence>
<dbReference type="PANTHER" id="PTHR24111:SF0">
    <property type="entry name" value="LEUCINE-RICH REPEAT-CONTAINING PROTEIN"/>
    <property type="match status" value="1"/>
</dbReference>
<dbReference type="InterPro" id="IPR032675">
    <property type="entry name" value="LRR_dom_sf"/>
</dbReference>
<accession>A0A8S3F384</accession>
<keyword evidence="1" id="KW-0677">Repeat</keyword>
<gene>
    <name evidence="2" type="ORF">BYL167_LOCUS64335</name>
</gene>
<dbReference type="Gene3D" id="3.80.10.10">
    <property type="entry name" value="Ribonuclease Inhibitor"/>
    <property type="match status" value="1"/>
</dbReference>
<dbReference type="AlphaFoldDB" id="A0A8S3F384"/>
<proteinExistence type="predicted"/>
<organism evidence="2 3">
    <name type="scientific">Rotaria magnacalcarata</name>
    <dbReference type="NCBI Taxonomy" id="392030"/>
    <lineage>
        <taxon>Eukaryota</taxon>
        <taxon>Metazoa</taxon>
        <taxon>Spiralia</taxon>
        <taxon>Gnathifera</taxon>
        <taxon>Rotifera</taxon>
        <taxon>Eurotatoria</taxon>
        <taxon>Bdelloidea</taxon>
        <taxon>Philodinida</taxon>
        <taxon>Philodinidae</taxon>
        <taxon>Rotaria</taxon>
    </lineage>
</organism>
<dbReference type="EMBL" id="CAJOBH010238608">
    <property type="protein sequence ID" value="CAF5100803.1"/>
    <property type="molecule type" value="Genomic_DNA"/>
</dbReference>
<dbReference type="SUPFAM" id="SSF52047">
    <property type="entry name" value="RNI-like"/>
    <property type="match status" value="1"/>
</dbReference>
<comment type="caution">
    <text evidence="2">The sequence shown here is derived from an EMBL/GenBank/DDBJ whole genome shotgun (WGS) entry which is preliminary data.</text>
</comment>
<evidence type="ECO:0000313" key="3">
    <source>
        <dbReference type="Proteomes" id="UP000681967"/>
    </source>
</evidence>